<dbReference type="EMBL" id="JAYWIO010000002">
    <property type="protein sequence ID" value="KAK7282656.1"/>
    <property type="molecule type" value="Genomic_DNA"/>
</dbReference>
<evidence type="ECO:0000313" key="2">
    <source>
        <dbReference type="Proteomes" id="UP001372338"/>
    </source>
</evidence>
<evidence type="ECO:0000313" key="1">
    <source>
        <dbReference type="EMBL" id="KAK7282656.1"/>
    </source>
</evidence>
<dbReference type="Proteomes" id="UP001372338">
    <property type="component" value="Unassembled WGS sequence"/>
</dbReference>
<name>A0AAN9IMB4_CROPI</name>
<comment type="caution">
    <text evidence="1">The sequence shown here is derived from an EMBL/GenBank/DDBJ whole genome shotgun (WGS) entry which is preliminary data.</text>
</comment>
<proteinExistence type="predicted"/>
<keyword evidence="2" id="KW-1185">Reference proteome</keyword>
<accession>A0AAN9IMB4</accession>
<organism evidence="1 2">
    <name type="scientific">Crotalaria pallida</name>
    <name type="common">Smooth rattlebox</name>
    <name type="synonym">Crotalaria striata</name>
    <dbReference type="NCBI Taxonomy" id="3830"/>
    <lineage>
        <taxon>Eukaryota</taxon>
        <taxon>Viridiplantae</taxon>
        <taxon>Streptophyta</taxon>
        <taxon>Embryophyta</taxon>
        <taxon>Tracheophyta</taxon>
        <taxon>Spermatophyta</taxon>
        <taxon>Magnoliopsida</taxon>
        <taxon>eudicotyledons</taxon>
        <taxon>Gunneridae</taxon>
        <taxon>Pentapetalae</taxon>
        <taxon>rosids</taxon>
        <taxon>fabids</taxon>
        <taxon>Fabales</taxon>
        <taxon>Fabaceae</taxon>
        <taxon>Papilionoideae</taxon>
        <taxon>50 kb inversion clade</taxon>
        <taxon>genistoids sensu lato</taxon>
        <taxon>core genistoids</taxon>
        <taxon>Crotalarieae</taxon>
        <taxon>Crotalaria</taxon>
    </lineage>
</organism>
<gene>
    <name evidence="1" type="ORF">RIF29_11602</name>
</gene>
<reference evidence="1 2" key="1">
    <citation type="submission" date="2024-01" db="EMBL/GenBank/DDBJ databases">
        <title>The genomes of 5 underutilized Papilionoideae crops provide insights into root nodulation and disease resistanc.</title>
        <authorList>
            <person name="Yuan L."/>
        </authorList>
    </citation>
    <scope>NUCLEOTIDE SEQUENCE [LARGE SCALE GENOMIC DNA]</scope>
    <source>
        <strain evidence="1">ZHUSHIDOU_FW_LH</strain>
        <tissue evidence="1">Leaf</tissue>
    </source>
</reference>
<protein>
    <submittedName>
        <fullName evidence="1">Uncharacterized protein</fullName>
    </submittedName>
</protein>
<dbReference type="AlphaFoldDB" id="A0AAN9IMB4"/>
<sequence>MGFHSQKNIIIGIDNDGGSNDANVIMFGSLENFNACAPIVANNGSSPSHSRPWKKLHQTKRSLLLKELPSVQRAPGCSGVFPSVALVQHMEESPFLEMEVEAVKREKGWRREEEGMGHRPIRKSQLKALTSECDQSPVTAFSLTLSFFLCIRHPQPFILSSTNPKP</sequence>